<name>A0ABS2DNL9_9BACI</name>
<dbReference type="Proteomes" id="UP001518925">
    <property type="component" value="Unassembled WGS sequence"/>
</dbReference>
<evidence type="ECO:0000313" key="2">
    <source>
        <dbReference type="Proteomes" id="UP001518925"/>
    </source>
</evidence>
<sequence>MLKPTDKHYAEKVLKYLFLGSQIDSIEFGLSSKTTKIYFVNYTKLNHFAGKLYLNIESSWCIDNQSFPTEQLGLLTLQLDIARKQIYENRSQKIVDISLGEVSPHLEFTLENGRTLYVYGYHDQYESWEAGVQDAPDWLVVAIPGNDIAVWSTDAFDFED</sequence>
<proteinExistence type="predicted"/>
<protein>
    <submittedName>
        <fullName evidence="1">Uncharacterized protein</fullName>
    </submittedName>
</protein>
<reference evidence="1 2" key="1">
    <citation type="submission" date="2021-02" db="EMBL/GenBank/DDBJ databases">
        <title>Bacillus sp. RD4P76, an endophyte from a halophyte.</title>
        <authorList>
            <person name="Sun J.-Q."/>
        </authorList>
    </citation>
    <scope>NUCLEOTIDE SEQUENCE [LARGE SCALE GENOMIC DNA]</scope>
    <source>
        <strain evidence="1 2">RD4P76</strain>
    </source>
</reference>
<gene>
    <name evidence="1" type="ORF">JR050_15905</name>
</gene>
<keyword evidence="2" id="KW-1185">Reference proteome</keyword>
<organism evidence="1 2">
    <name type="scientific">Bacillus suaedaesalsae</name>
    <dbReference type="NCBI Taxonomy" id="2810349"/>
    <lineage>
        <taxon>Bacteria</taxon>
        <taxon>Bacillati</taxon>
        <taxon>Bacillota</taxon>
        <taxon>Bacilli</taxon>
        <taxon>Bacillales</taxon>
        <taxon>Bacillaceae</taxon>
        <taxon>Bacillus</taxon>
    </lineage>
</organism>
<comment type="caution">
    <text evidence="1">The sequence shown here is derived from an EMBL/GenBank/DDBJ whole genome shotgun (WGS) entry which is preliminary data.</text>
</comment>
<accession>A0ABS2DNL9</accession>
<dbReference type="RefSeq" id="WP_204204507.1">
    <property type="nucleotide sequence ID" value="NZ_JAFELM010000039.1"/>
</dbReference>
<dbReference type="EMBL" id="JAFELM010000039">
    <property type="protein sequence ID" value="MBM6619153.1"/>
    <property type="molecule type" value="Genomic_DNA"/>
</dbReference>
<evidence type="ECO:0000313" key="1">
    <source>
        <dbReference type="EMBL" id="MBM6619153.1"/>
    </source>
</evidence>